<dbReference type="SUPFAM" id="SSF53850">
    <property type="entry name" value="Periplasmic binding protein-like II"/>
    <property type="match status" value="1"/>
</dbReference>
<dbReference type="EMBL" id="JAAGMN010010060">
    <property type="protein sequence ID" value="NEE22898.1"/>
    <property type="molecule type" value="Genomic_DNA"/>
</dbReference>
<proteinExistence type="predicted"/>
<dbReference type="AlphaFoldDB" id="A0A6G3XYK1"/>
<feature type="non-terminal residue" evidence="1">
    <location>
        <position position="66"/>
    </location>
</feature>
<name>A0A6G3XYK1_9ACTN</name>
<gene>
    <name evidence="1" type="ORF">G3M58_92650</name>
</gene>
<evidence type="ECO:0000313" key="1">
    <source>
        <dbReference type="EMBL" id="NEE22898.1"/>
    </source>
</evidence>
<dbReference type="Gene3D" id="3.40.190.10">
    <property type="entry name" value="Periplasmic binding protein-like II"/>
    <property type="match status" value="1"/>
</dbReference>
<organism evidence="1">
    <name type="scientific">Streptomyces sp. SID7499</name>
    <dbReference type="NCBI Taxonomy" id="2706086"/>
    <lineage>
        <taxon>Bacteria</taxon>
        <taxon>Bacillati</taxon>
        <taxon>Actinomycetota</taxon>
        <taxon>Actinomycetes</taxon>
        <taxon>Kitasatosporales</taxon>
        <taxon>Streptomycetaceae</taxon>
        <taxon>Streptomyces</taxon>
    </lineage>
</organism>
<sequence length="66" mass="6815">MAGLAAVTLTACGGSSAASDEKSVTVYSADGLKGENGDGWYDKVFKDFEKKTGIEVKYVEGGSGEM</sequence>
<comment type="caution">
    <text evidence="1">The sequence shown here is derived from an EMBL/GenBank/DDBJ whole genome shotgun (WGS) entry which is preliminary data.</text>
</comment>
<accession>A0A6G3XYK1</accession>
<protein>
    <submittedName>
        <fullName evidence="1">2-aminoethylphosphonate ABC transporter substrate-binding protein</fullName>
    </submittedName>
</protein>
<reference evidence="1" key="1">
    <citation type="submission" date="2020-01" db="EMBL/GenBank/DDBJ databases">
        <title>Insect and environment-associated Actinomycetes.</title>
        <authorList>
            <person name="Currrie C."/>
            <person name="Chevrette M."/>
            <person name="Carlson C."/>
            <person name="Stubbendieck R."/>
            <person name="Wendt-Pienkowski E."/>
        </authorList>
    </citation>
    <scope>NUCLEOTIDE SEQUENCE</scope>
    <source>
        <strain evidence="1">SID7499</strain>
    </source>
</reference>